<feature type="domain" description="Jacalin-type lectin" evidence="1">
    <location>
        <begin position="438"/>
        <end position="589"/>
    </location>
</feature>
<feature type="domain" description="Jacalin-type lectin" evidence="1">
    <location>
        <begin position="285"/>
        <end position="423"/>
    </location>
</feature>
<reference evidence="2 3" key="1">
    <citation type="submission" date="2015-07" db="EMBL/GenBank/DDBJ databases">
        <authorList>
            <person name="Noorani M."/>
        </authorList>
    </citation>
    <scope>NUCLEOTIDE SEQUENCE [LARGE SCALE GENOMIC DNA]</scope>
    <source>
        <strain evidence="2">BBA 69670</strain>
    </source>
</reference>
<dbReference type="InterPro" id="IPR036404">
    <property type="entry name" value="Jacalin-like_lectin_dom_sf"/>
</dbReference>
<organism evidence="2 3">
    <name type="scientific">Rhizoctonia solani</name>
    <dbReference type="NCBI Taxonomy" id="456999"/>
    <lineage>
        <taxon>Eukaryota</taxon>
        <taxon>Fungi</taxon>
        <taxon>Dikarya</taxon>
        <taxon>Basidiomycota</taxon>
        <taxon>Agaricomycotina</taxon>
        <taxon>Agaricomycetes</taxon>
        <taxon>Cantharellales</taxon>
        <taxon>Ceratobasidiaceae</taxon>
        <taxon>Rhizoctonia</taxon>
    </lineage>
</organism>
<dbReference type="EMBL" id="CYGV01000480">
    <property type="protein sequence ID" value="CUA68618.1"/>
    <property type="molecule type" value="Genomic_DNA"/>
</dbReference>
<evidence type="ECO:0000313" key="3">
    <source>
        <dbReference type="Proteomes" id="UP000044841"/>
    </source>
</evidence>
<dbReference type="Pfam" id="PF22693">
    <property type="entry name" value="MACPF_1"/>
    <property type="match status" value="1"/>
</dbReference>
<gene>
    <name evidence="2" type="ORF">RSOLAG22IIIB_07994</name>
</gene>
<dbReference type="SMART" id="SM00915">
    <property type="entry name" value="Jacalin"/>
    <property type="match status" value="2"/>
</dbReference>
<evidence type="ECO:0000313" key="2">
    <source>
        <dbReference type="EMBL" id="CUA68618.1"/>
    </source>
</evidence>
<evidence type="ECO:0000259" key="1">
    <source>
        <dbReference type="PROSITE" id="PS51752"/>
    </source>
</evidence>
<dbReference type="Proteomes" id="UP000044841">
    <property type="component" value="Unassembled WGS sequence"/>
</dbReference>
<sequence length="590" mass="66290">MALTIGGTDNNNLHPEPDCDLDIFASTSLKNSSEKDILLRNIGYLRGVRVDNNDGPQTLTRQVAKYAGQEPPLVQEINDFVTESITTKTEREANYIHSGWSLDAVSAINPWISSRIAFNNQPNAEGTWITRRTLIHRFRLRISPGELTPVPEFRTEVEAALNRLTVFQQFEAVYQALHKWGDVVPLEVEMGASLVFTDFETNVSQLPATASWFDTRYLATIRTARITRQGAVDDEGWEDSIWPKKTIPPLQWHQTRIRKVIHTIRLLPVEIQDRLSQLYSQRLSYIPALIIGPSDSSCQTHDDTHHAANTISSVTIYTSDFIRTVKFDYADTSKSSKHEGSESQGSEHNMVLIDGEYITEIFIWKHDWIDGLQFITNFGRCSPHFGGLWGVPTVARSKGGVLVGIISLIQQHSFGRLFRNFQGIWRHDAVDRVPKEEDVFSIYFGSHHGKPFNDRVVVRNSNMAILKINVGCGAYFDSLQLTYLDNSGREVQTDRHGGAGGGKHEFVLEPGEHITSVSGKYDDQHITQMTFITDQGRSSGSFGEGYSTGKLHSFSVSSPKDRDGKRMRLQYACGKSDASLNGIMLVWTPV</sequence>
<dbReference type="SUPFAM" id="SSF51101">
    <property type="entry name" value="Mannose-binding lectins"/>
    <property type="match status" value="2"/>
</dbReference>
<proteinExistence type="predicted"/>
<keyword evidence="3" id="KW-1185">Reference proteome</keyword>
<dbReference type="InterPro" id="IPR054586">
    <property type="entry name" value="MACPF_1_fungal"/>
</dbReference>
<dbReference type="InterPro" id="IPR001229">
    <property type="entry name" value="Jacalin-like_lectin_dom"/>
</dbReference>
<dbReference type="Gene3D" id="2.100.10.30">
    <property type="entry name" value="Jacalin-like lectin domain"/>
    <property type="match status" value="2"/>
</dbReference>
<name>A0A0K6FQZ5_9AGAM</name>
<dbReference type="Pfam" id="PF01419">
    <property type="entry name" value="Jacalin"/>
    <property type="match status" value="2"/>
</dbReference>
<accession>A0A0K6FQZ5</accession>
<protein>
    <recommendedName>
        <fullName evidence="1">Jacalin-type lectin domain-containing protein</fullName>
    </recommendedName>
</protein>
<dbReference type="PROSITE" id="PS51752">
    <property type="entry name" value="JACALIN_LECTIN"/>
    <property type="match status" value="2"/>
</dbReference>
<dbReference type="AlphaFoldDB" id="A0A0K6FQZ5"/>
<dbReference type="PANTHER" id="PTHR46506">
    <property type="entry name" value="OS05G0143600 PROTEIN"/>
    <property type="match status" value="1"/>
</dbReference>